<protein>
    <submittedName>
        <fullName evidence="1">Uncharacterized protein</fullName>
    </submittedName>
</protein>
<organism evidence="1 2">
    <name type="scientific">Polytolypa hystricis (strain UAMH7299)</name>
    <dbReference type="NCBI Taxonomy" id="1447883"/>
    <lineage>
        <taxon>Eukaryota</taxon>
        <taxon>Fungi</taxon>
        <taxon>Dikarya</taxon>
        <taxon>Ascomycota</taxon>
        <taxon>Pezizomycotina</taxon>
        <taxon>Eurotiomycetes</taxon>
        <taxon>Eurotiomycetidae</taxon>
        <taxon>Onygenales</taxon>
        <taxon>Onygenales incertae sedis</taxon>
        <taxon>Polytolypa</taxon>
    </lineage>
</organism>
<accession>A0A2B7WFI2</accession>
<dbReference type="AlphaFoldDB" id="A0A2B7WFI2"/>
<dbReference type="EMBL" id="PDNA01000471">
    <property type="protein sequence ID" value="PGG95240.1"/>
    <property type="molecule type" value="Genomic_DNA"/>
</dbReference>
<dbReference type="Proteomes" id="UP000224634">
    <property type="component" value="Unassembled WGS sequence"/>
</dbReference>
<keyword evidence="2" id="KW-1185">Reference proteome</keyword>
<dbReference type="OrthoDB" id="4246716at2759"/>
<gene>
    <name evidence="1" type="ORF">AJ80_10000</name>
</gene>
<evidence type="ECO:0000313" key="1">
    <source>
        <dbReference type="EMBL" id="PGG95240.1"/>
    </source>
</evidence>
<comment type="caution">
    <text evidence="1">The sequence shown here is derived from an EMBL/GenBank/DDBJ whole genome shotgun (WGS) entry which is preliminary data.</text>
</comment>
<reference evidence="1 2" key="1">
    <citation type="submission" date="2017-10" db="EMBL/GenBank/DDBJ databases">
        <title>Comparative genomics in systemic dimorphic fungi from Ajellomycetaceae.</title>
        <authorList>
            <person name="Munoz J.F."/>
            <person name="Mcewen J.G."/>
            <person name="Clay O.K."/>
            <person name="Cuomo C.A."/>
        </authorList>
    </citation>
    <scope>NUCLEOTIDE SEQUENCE [LARGE SCALE GENOMIC DNA]</scope>
    <source>
        <strain evidence="1 2">UAMH7299</strain>
    </source>
</reference>
<sequence>MAQLQDPLIKLLEEERQKYNNETHEPTTSQLKRFRTSCQLLKEDLQALRQSTKSTTHKRRSTARENLKIISELSSSVFALYSFFVTVSEIGKKSHLELIPKLRSWWESVEHPKRLLEKVQGFCQLEGIEYLETVPSPKVQENAYSDDRSSAMKGSMFLYRNETPMLQASLLPSEPPYQYVELTTQQLIHFLQTGNSLTNQPSIIDLLQQYESSCPNLKLKVPLYGAVPSIEIKVTSDIGSSVVLMFAWELAAELLYSLGVSTANIAN</sequence>
<evidence type="ECO:0000313" key="2">
    <source>
        <dbReference type="Proteomes" id="UP000224634"/>
    </source>
</evidence>
<proteinExistence type="predicted"/>
<name>A0A2B7WFI2_POLH7</name>